<feature type="compositionally biased region" description="Basic and acidic residues" evidence="1">
    <location>
        <begin position="109"/>
        <end position="122"/>
    </location>
</feature>
<dbReference type="GeneID" id="92051422"/>
<evidence type="ECO:0000313" key="2">
    <source>
        <dbReference type="EMBL" id="KAK8067301.1"/>
    </source>
</evidence>
<protein>
    <submittedName>
        <fullName evidence="2">Uncharacterized protein</fullName>
    </submittedName>
</protein>
<evidence type="ECO:0000313" key="3">
    <source>
        <dbReference type="Proteomes" id="UP001433268"/>
    </source>
</evidence>
<comment type="caution">
    <text evidence="2">The sequence shown here is derived from an EMBL/GenBank/DDBJ whole genome shotgun (WGS) entry which is preliminary data.</text>
</comment>
<dbReference type="Proteomes" id="UP001433268">
    <property type="component" value="Unassembled WGS sequence"/>
</dbReference>
<keyword evidence="3" id="KW-1185">Reference proteome</keyword>
<accession>A0ABR1V7X9</accession>
<organism evidence="2 3">
    <name type="scientific">Apiospora hydei</name>
    <dbReference type="NCBI Taxonomy" id="1337664"/>
    <lineage>
        <taxon>Eukaryota</taxon>
        <taxon>Fungi</taxon>
        <taxon>Dikarya</taxon>
        <taxon>Ascomycota</taxon>
        <taxon>Pezizomycotina</taxon>
        <taxon>Sordariomycetes</taxon>
        <taxon>Xylariomycetidae</taxon>
        <taxon>Amphisphaeriales</taxon>
        <taxon>Apiosporaceae</taxon>
        <taxon>Apiospora</taxon>
    </lineage>
</organism>
<feature type="compositionally biased region" description="Basic residues" evidence="1">
    <location>
        <begin position="74"/>
        <end position="99"/>
    </location>
</feature>
<dbReference type="RefSeq" id="XP_066664054.1">
    <property type="nucleotide sequence ID" value="XM_066818362.1"/>
</dbReference>
<proteinExistence type="predicted"/>
<feature type="region of interest" description="Disordered" evidence="1">
    <location>
        <begin position="70"/>
        <end position="122"/>
    </location>
</feature>
<gene>
    <name evidence="2" type="ORF">PG997_014048</name>
</gene>
<evidence type="ECO:0000256" key="1">
    <source>
        <dbReference type="SAM" id="MobiDB-lite"/>
    </source>
</evidence>
<sequence length="280" mass="32368">MPKQPNIHTHLLAHSKTQNTPLTIRRMTPKLLIRNPPARLRNPHAPKHHLILHSGRSRRLLRRQRVLDPALRPCARHGRQRRRPRRRRHHPLSHPRRGFHGLDPAQLHHGRDAVPAAEREAADVEPERLRALVVPVEALDHLRGLEAGRVGGPAGPAAGQDRLLGQLAEGVVPERVAEHPQQRRAELGPGRVRVRRHGQEVHELRRRALRVRPRRRLVQQPVDRRQLAVELRRDRVERAAELEHAQAVGRFHQLLLPLLHHEVVDLLLRHAMQEDDTRRV</sequence>
<dbReference type="EMBL" id="JAQQWN010000009">
    <property type="protein sequence ID" value="KAK8067301.1"/>
    <property type="molecule type" value="Genomic_DNA"/>
</dbReference>
<reference evidence="2 3" key="1">
    <citation type="submission" date="2023-01" db="EMBL/GenBank/DDBJ databases">
        <title>Analysis of 21 Apiospora genomes using comparative genomics revels a genus with tremendous synthesis potential of carbohydrate active enzymes and secondary metabolites.</title>
        <authorList>
            <person name="Sorensen T."/>
        </authorList>
    </citation>
    <scope>NUCLEOTIDE SEQUENCE [LARGE SCALE GENOMIC DNA]</scope>
    <source>
        <strain evidence="2 3">CBS 114990</strain>
    </source>
</reference>
<name>A0ABR1V7X9_9PEZI</name>